<dbReference type="RefSeq" id="WP_207562612.1">
    <property type="nucleotide sequence ID" value="NZ_CP046072.1"/>
</dbReference>
<sequence length="329" mass="38385">MRKIKRIKITSTFKPMDMSQVKVGDVIDFDCYIQRFDDMVIIITAGTKITDKEITLLSKSDKHFVEYKEYKRLFPDAQKEESMVSCYSLKDKLQDKQIDYTSESKKVYDSIVHYMEGHFTKKHKLKLECIDEYIHFLVSSIHKKDLIFKLLLEHMSHENRHSVHSTNVMVLALALANYLNYSFSQIKLLAKAAILHDLGKADIDKSLYEKKGKLNEKEFSEMKKHPFYSYQEAQKLGVDDSQILNIILHHHEFLDGSGYPNGLQGSNISPFTRIVTVCDMFDAMTSERNFRDKKTALESLKIMKIEYKHKLHVKFIDDFIKLISKAYAA</sequence>
<accession>A0A975GCJ2</accession>
<reference evidence="2" key="2">
    <citation type="submission" date="2021-04" db="EMBL/GenBank/DDBJ databases">
        <title>Isolation and characterization of a novel species of the genus Sulfurimonas.</title>
        <authorList>
            <person name="Fukui M."/>
        </authorList>
    </citation>
    <scope>NUCLEOTIDE SEQUENCE</scope>
    <source>
        <strain evidence="2">H1576</strain>
    </source>
</reference>
<dbReference type="Proteomes" id="UP000671852">
    <property type="component" value="Chromosome"/>
</dbReference>
<evidence type="ECO:0000313" key="3">
    <source>
        <dbReference type="Proteomes" id="UP000671852"/>
    </source>
</evidence>
<dbReference type="PROSITE" id="PS51832">
    <property type="entry name" value="HD_GYP"/>
    <property type="match status" value="1"/>
</dbReference>
<keyword evidence="3" id="KW-1185">Reference proteome</keyword>
<evidence type="ECO:0000259" key="1">
    <source>
        <dbReference type="PROSITE" id="PS51832"/>
    </source>
</evidence>
<dbReference type="KEGG" id="saqt:GJV85_04175"/>
<reference evidence="2" key="1">
    <citation type="submission" date="2019-11" db="EMBL/GenBank/DDBJ databases">
        <authorList>
            <person name="Kojima H."/>
        </authorList>
    </citation>
    <scope>NUCLEOTIDE SEQUENCE</scope>
    <source>
        <strain evidence="2">H1576</strain>
    </source>
</reference>
<gene>
    <name evidence="2" type="ORF">GJV85_04175</name>
</gene>
<dbReference type="Pfam" id="PF13487">
    <property type="entry name" value="HD_5"/>
    <property type="match status" value="1"/>
</dbReference>
<dbReference type="EMBL" id="CP046072">
    <property type="protein sequence ID" value="QSZ41334.1"/>
    <property type="molecule type" value="Genomic_DNA"/>
</dbReference>
<dbReference type="PANTHER" id="PTHR43155">
    <property type="entry name" value="CYCLIC DI-GMP PHOSPHODIESTERASE PA4108-RELATED"/>
    <property type="match status" value="1"/>
</dbReference>
<dbReference type="CDD" id="cd00077">
    <property type="entry name" value="HDc"/>
    <property type="match status" value="1"/>
</dbReference>
<dbReference type="InterPro" id="IPR037522">
    <property type="entry name" value="HD_GYP_dom"/>
</dbReference>
<feature type="domain" description="HD-GYP" evidence="1">
    <location>
        <begin position="139"/>
        <end position="329"/>
    </location>
</feature>
<dbReference type="InterPro" id="IPR003607">
    <property type="entry name" value="HD/PDEase_dom"/>
</dbReference>
<evidence type="ECO:0000313" key="2">
    <source>
        <dbReference type="EMBL" id="QSZ41334.1"/>
    </source>
</evidence>
<dbReference type="PANTHER" id="PTHR43155:SF2">
    <property type="entry name" value="CYCLIC DI-GMP PHOSPHODIESTERASE PA4108"/>
    <property type="match status" value="1"/>
</dbReference>
<dbReference type="SMART" id="SM00471">
    <property type="entry name" value="HDc"/>
    <property type="match status" value="1"/>
</dbReference>
<dbReference type="Gene3D" id="1.10.3210.10">
    <property type="entry name" value="Hypothetical protein af1432"/>
    <property type="match status" value="1"/>
</dbReference>
<name>A0A975GCJ2_9BACT</name>
<proteinExistence type="predicted"/>
<dbReference type="SUPFAM" id="SSF109604">
    <property type="entry name" value="HD-domain/PDEase-like"/>
    <property type="match status" value="1"/>
</dbReference>
<protein>
    <submittedName>
        <fullName evidence="2">HD domain-containing protein</fullName>
    </submittedName>
</protein>
<organism evidence="2 3">
    <name type="scientific">Sulfurimonas aquatica</name>
    <dbReference type="NCBI Taxonomy" id="2672570"/>
    <lineage>
        <taxon>Bacteria</taxon>
        <taxon>Pseudomonadati</taxon>
        <taxon>Campylobacterota</taxon>
        <taxon>Epsilonproteobacteria</taxon>
        <taxon>Campylobacterales</taxon>
        <taxon>Sulfurimonadaceae</taxon>
        <taxon>Sulfurimonas</taxon>
    </lineage>
</organism>
<dbReference type="AlphaFoldDB" id="A0A975GCJ2"/>